<dbReference type="PRINTS" id="PR00413">
    <property type="entry name" value="HADHALOGNASE"/>
</dbReference>
<dbReference type="SFLD" id="SFLDG01129">
    <property type="entry name" value="C1.5:_HAD__Beta-PGM__Phosphata"/>
    <property type="match status" value="1"/>
</dbReference>
<evidence type="ECO:0000256" key="3">
    <source>
        <dbReference type="ARBA" id="ARBA00006171"/>
    </source>
</evidence>
<accession>A0A5S5D5Y3</accession>
<dbReference type="GO" id="GO:0006281">
    <property type="term" value="P:DNA repair"/>
    <property type="evidence" value="ECO:0007669"/>
    <property type="project" value="TreeGrafter"/>
</dbReference>
<dbReference type="NCBIfam" id="TIGR01509">
    <property type="entry name" value="HAD-SF-IA-v3"/>
    <property type="match status" value="1"/>
</dbReference>
<dbReference type="EMBL" id="VNHX01000022">
    <property type="protein sequence ID" value="TYP91055.1"/>
    <property type="molecule type" value="Genomic_DNA"/>
</dbReference>
<dbReference type="InterPro" id="IPR050155">
    <property type="entry name" value="HAD-like_hydrolase_sf"/>
</dbReference>
<gene>
    <name evidence="5" type="ORF">BC792_12222</name>
</gene>
<dbReference type="RefSeq" id="WP_148909742.1">
    <property type="nucleotide sequence ID" value="NZ_VNHX01000022.1"/>
</dbReference>
<dbReference type="InterPro" id="IPR041492">
    <property type="entry name" value="HAD_2"/>
</dbReference>
<dbReference type="Pfam" id="PF13419">
    <property type="entry name" value="HAD_2"/>
    <property type="match status" value="1"/>
</dbReference>
<dbReference type="EC" id="3.1.3.18" evidence="4"/>
<dbReference type="SFLD" id="SFLDG01135">
    <property type="entry name" value="C1.5.6:_HAD__Beta-PGM__Phospha"/>
    <property type="match status" value="1"/>
</dbReference>
<dbReference type="Proteomes" id="UP000325105">
    <property type="component" value="Unassembled WGS sequence"/>
</dbReference>
<reference evidence="5 6" key="1">
    <citation type="submission" date="2019-07" db="EMBL/GenBank/DDBJ databases">
        <title>Genomic Encyclopedia of Archaeal and Bacterial Type Strains, Phase II (KMG-II): from individual species to whole genera.</title>
        <authorList>
            <person name="Goeker M."/>
        </authorList>
    </citation>
    <scope>NUCLEOTIDE SEQUENCE [LARGE SCALE GENOMIC DNA]</scope>
    <source>
        <strain evidence="5 6">DSM 18850</strain>
    </source>
</reference>
<comment type="caution">
    <text evidence="5">The sequence shown here is derived from an EMBL/GenBank/DDBJ whole genome shotgun (WGS) entry which is preliminary data.</text>
</comment>
<evidence type="ECO:0000313" key="6">
    <source>
        <dbReference type="Proteomes" id="UP000325105"/>
    </source>
</evidence>
<dbReference type="InterPro" id="IPR006439">
    <property type="entry name" value="HAD-SF_hydro_IA"/>
</dbReference>
<sequence>MKAVIFDLDGTLIDTLQDLAVSCNHVLAQYGYPVHPVNSYKLFVGNGVRKLVERALPADHRTEATIDAVKQTFISYYQLHAQDNTKPYAGIEELLQQLKVQNFLLGVASNKYHEATMALVAHYFRPATFDLVLGHREGRPAKPDPDIVLETLSTFAVDKQECIYVGDSSVDMQTATRAGVTAVGVTWGFRTEAELRENGADYIIHSPLQLLAVLENACSFPKGL</sequence>
<dbReference type="GO" id="GO:0005829">
    <property type="term" value="C:cytosol"/>
    <property type="evidence" value="ECO:0007669"/>
    <property type="project" value="TreeGrafter"/>
</dbReference>
<dbReference type="FunFam" id="3.40.50.1000:FF:000022">
    <property type="entry name" value="Phosphoglycolate phosphatase"/>
    <property type="match status" value="1"/>
</dbReference>
<dbReference type="Gene3D" id="3.40.50.1000">
    <property type="entry name" value="HAD superfamily/HAD-like"/>
    <property type="match status" value="1"/>
</dbReference>
<protein>
    <recommendedName>
        <fullName evidence="4">phosphoglycolate phosphatase</fullName>
        <ecNumber evidence="4">3.1.3.18</ecNumber>
    </recommendedName>
</protein>
<comment type="similarity">
    <text evidence="3">Belongs to the HAD-like hydrolase superfamily. CbbY/CbbZ/Gph/YieH family.</text>
</comment>
<dbReference type="Gene3D" id="1.10.150.240">
    <property type="entry name" value="Putative phosphatase, domain 2"/>
    <property type="match status" value="1"/>
</dbReference>
<dbReference type="PANTHER" id="PTHR43434">
    <property type="entry name" value="PHOSPHOGLYCOLATE PHOSPHATASE"/>
    <property type="match status" value="1"/>
</dbReference>
<keyword evidence="6" id="KW-1185">Reference proteome</keyword>
<comment type="pathway">
    <text evidence="2">Organic acid metabolism; glycolate biosynthesis; glycolate from 2-phosphoglycolate: step 1/1.</text>
</comment>
<dbReference type="PANTHER" id="PTHR43434:SF1">
    <property type="entry name" value="PHOSPHOGLYCOLATE PHOSPHATASE"/>
    <property type="match status" value="1"/>
</dbReference>
<evidence type="ECO:0000256" key="4">
    <source>
        <dbReference type="ARBA" id="ARBA00013078"/>
    </source>
</evidence>
<evidence type="ECO:0000313" key="5">
    <source>
        <dbReference type="EMBL" id="TYP91055.1"/>
    </source>
</evidence>
<dbReference type="SUPFAM" id="SSF56784">
    <property type="entry name" value="HAD-like"/>
    <property type="match status" value="1"/>
</dbReference>
<dbReference type="NCBIfam" id="TIGR01549">
    <property type="entry name" value="HAD-SF-IA-v1"/>
    <property type="match status" value="1"/>
</dbReference>
<evidence type="ECO:0000256" key="1">
    <source>
        <dbReference type="ARBA" id="ARBA00000830"/>
    </source>
</evidence>
<comment type="catalytic activity">
    <reaction evidence="1">
        <text>2-phosphoglycolate + H2O = glycolate + phosphate</text>
        <dbReference type="Rhea" id="RHEA:14369"/>
        <dbReference type="ChEBI" id="CHEBI:15377"/>
        <dbReference type="ChEBI" id="CHEBI:29805"/>
        <dbReference type="ChEBI" id="CHEBI:43474"/>
        <dbReference type="ChEBI" id="CHEBI:58033"/>
        <dbReference type="EC" id="3.1.3.18"/>
    </reaction>
</comment>
<dbReference type="OrthoDB" id="9807630at2"/>
<dbReference type="InterPro" id="IPR036412">
    <property type="entry name" value="HAD-like_sf"/>
</dbReference>
<name>A0A5S5D5Y3_9SPHI</name>
<evidence type="ECO:0000256" key="2">
    <source>
        <dbReference type="ARBA" id="ARBA00004818"/>
    </source>
</evidence>
<dbReference type="InterPro" id="IPR023198">
    <property type="entry name" value="PGP-like_dom2"/>
</dbReference>
<dbReference type="InterPro" id="IPR023214">
    <property type="entry name" value="HAD_sf"/>
</dbReference>
<dbReference type="AlphaFoldDB" id="A0A5S5D5Y3"/>
<proteinExistence type="inferred from homology"/>
<dbReference type="SFLD" id="SFLDS00003">
    <property type="entry name" value="Haloacid_Dehalogenase"/>
    <property type="match status" value="1"/>
</dbReference>
<organism evidence="5 6">
    <name type="scientific">Sphingobacterium allocomposti</name>
    <dbReference type="NCBI Taxonomy" id="415956"/>
    <lineage>
        <taxon>Bacteria</taxon>
        <taxon>Pseudomonadati</taxon>
        <taxon>Bacteroidota</taxon>
        <taxon>Sphingobacteriia</taxon>
        <taxon>Sphingobacteriales</taxon>
        <taxon>Sphingobacteriaceae</taxon>
        <taxon>Sphingobacterium</taxon>
    </lineage>
</organism>
<dbReference type="GO" id="GO:0008967">
    <property type="term" value="F:phosphoglycolate phosphatase activity"/>
    <property type="evidence" value="ECO:0007669"/>
    <property type="project" value="UniProtKB-EC"/>
</dbReference>